<dbReference type="InterPro" id="IPR039369">
    <property type="entry name" value="LacA-like"/>
</dbReference>
<keyword evidence="8" id="KW-1185">Reference proteome</keyword>
<keyword evidence="2 5" id="KW-0808">Transferase</keyword>
<dbReference type="RefSeq" id="WP_154370664.1">
    <property type="nucleotide sequence ID" value="NZ_WKJJ01000001.1"/>
</dbReference>
<organism evidence="7 8">
    <name type="scientific">Pseudoduganella rivuli</name>
    <dbReference type="NCBI Taxonomy" id="2666085"/>
    <lineage>
        <taxon>Bacteria</taxon>
        <taxon>Pseudomonadati</taxon>
        <taxon>Pseudomonadota</taxon>
        <taxon>Betaproteobacteria</taxon>
        <taxon>Burkholderiales</taxon>
        <taxon>Oxalobacteraceae</taxon>
        <taxon>Telluria group</taxon>
        <taxon>Pseudoduganella</taxon>
    </lineage>
</organism>
<evidence type="ECO:0000256" key="5">
    <source>
        <dbReference type="RuleBase" id="RU367021"/>
    </source>
</evidence>
<dbReference type="Pfam" id="PF12464">
    <property type="entry name" value="Mac"/>
    <property type="match status" value="1"/>
</dbReference>
<evidence type="ECO:0000256" key="4">
    <source>
        <dbReference type="ARBA" id="ARBA00023315"/>
    </source>
</evidence>
<evidence type="ECO:0000259" key="6">
    <source>
        <dbReference type="Pfam" id="PF12464"/>
    </source>
</evidence>
<dbReference type="InterPro" id="IPR001451">
    <property type="entry name" value="Hexapep"/>
</dbReference>
<dbReference type="InterPro" id="IPR024688">
    <property type="entry name" value="Mac_dom"/>
</dbReference>
<reference evidence="7 8" key="1">
    <citation type="submission" date="2019-11" db="EMBL/GenBank/DDBJ databases">
        <title>Novel species isolated from a subtropical stream in China.</title>
        <authorList>
            <person name="Lu H."/>
        </authorList>
    </citation>
    <scope>NUCLEOTIDE SEQUENCE [LARGE SCALE GENOMIC DNA]</scope>
    <source>
        <strain evidence="7 8">FT92W</strain>
    </source>
</reference>
<feature type="domain" description="Maltose/galactoside acetyltransferase" evidence="6">
    <location>
        <begin position="20"/>
        <end position="51"/>
    </location>
</feature>
<evidence type="ECO:0000256" key="2">
    <source>
        <dbReference type="ARBA" id="ARBA00022679"/>
    </source>
</evidence>
<proteinExistence type="inferred from homology"/>
<dbReference type="EMBL" id="WKJJ01000001">
    <property type="protein sequence ID" value="MRV70159.1"/>
    <property type="molecule type" value="Genomic_DNA"/>
</dbReference>
<name>A0A7X2IHK7_9BURK</name>
<dbReference type="PANTHER" id="PTHR43017">
    <property type="entry name" value="GALACTOSIDE O-ACETYLTRANSFERASE"/>
    <property type="match status" value="1"/>
</dbReference>
<dbReference type="CDD" id="cd03357">
    <property type="entry name" value="LbH_MAT_GAT"/>
    <property type="match status" value="1"/>
</dbReference>
<dbReference type="AlphaFoldDB" id="A0A7X2IHK7"/>
<dbReference type="InterPro" id="IPR011004">
    <property type="entry name" value="Trimer_LpxA-like_sf"/>
</dbReference>
<protein>
    <recommendedName>
        <fullName evidence="5">Acetyltransferase</fullName>
        <ecNumber evidence="5">2.3.1.-</ecNumber>
    </recommendedName>
</protein>
<dbReference type="GO" id="GO:0008870">
    <property type="term" value="F:galactoside O-acetyltransferase activity"/>
    <property type="evidence" value="ECO:0007669"/>
    <property type="project" value="TreeGrafter"/>
</dbReference>
<comment type="similarity">
    <text evidence="1 5">Belongs to the transferase hexapeptide repeat family.</text>
</comment>
<comment type="caution">
    <text evidence="7">The sequence shown here is derived from an EMBL/GenBank/DDBJ whole genome shotgun (WGS) entry which is preliminary data.</text>
</comment>
<dbReference type="SUPFAM" id="SSF51161">
    <property type="entry name" value="Trimeric LpxA-like enzymes"/>
    <property type="match status" value="1"/>
</dbReference>
<evidence type="ECO:0000313" key="8">
    <source>
        <dbReference type="Proteomes" id="UP000446768"/>
    </source>
</evidence>
<dbReference type="EC" id="2.3.1.-" evidence="5"/>
<keyword evidence="4 5" id="KW-0012">Acyltransferase</keyword>
<keyword evidence="3" id="KW-0677">Repeat</keyword>
<dbReference type="Proteomes" id="UP000446768">
    <property type="component" value="Unassembled WGS sequence"/>
</dbReference>
<sequence>MPNTFDLHAGQGPSAWPGADKRRRVKQLCAAYNRADEQDERLRILAQILGKPTDAHFEAPFYCDVGTNITLGRHCFANHNVVILDCAPVTLGDHVMIGPNTVISAAGHPVDPVARNAGVFVEHPITIGNSVWIGANVTILGGVTIGDNCTIGAGSVVNRDIPPNSLAAGNPCKVLRTIQPGGALSADGEKA</sequence>
<dbReference type="PANTHER" id="PTHR43017:SF1">
    <property type="entry name" value="ACETYLTRANSFERASE YJL218W-RELATED"/>
    <property type="match status" value="1"/>
</dbReference>
<accession>A0A7X2IHK7</accession>
<dbReference type="Gene3D" id="2.160.10.10">
    <property type="entry name" value="Hexapeptide repeat proteins"/>
    <property type="match status" value="1"/>
</dbReference>
<evidence type="ECO:0000256" key="1">
    <source>
        <dbReference type="ARBA" id="ARBA00007274"/>
    </source>
</evidence>
<gene>
    <name evidence="7" type="ORF">GJ700_00275</name>
</gene>
<dbReference type="Pfam" id="PF00132">
    <property type="entry name" value="Hexapep"/>
    <property type="match status" value="1"/>
</dbReference>
<evidence type="ECO:0000313" key="7">
    <source>
        <dbReference type="EMBL" id="MRV70159.1"/>
    </source>
</evidence>
<evidence type="ECO:0000256" key="3">
    <source>
        <dbReference type="ARBA" id="ARBA00022737"/>
    </source>
</evidence>